<gene>
    <name evidence="2" type="ORF">CO051_03835</name>
</gene>
<dbReference type="PROSITE" id="PS51459">
    <property type="entry name" value="FIDO"/>
    <property type="match status" value="1"/>
</dbReference>
<evidence type="ECO:0000313" key="3">
    <source>
        <dbReference type="Proteomes" id="UP000231383"/>
    </source>
</evidence>
<protein>
    <submittedName>
        <fullName evidence="2">Type II toxin-antitoxin system death-on-curing family toxin</fullName>
    </submittedName>
</protein>
<dbReference type="GO" id="GO:0016301">
    <property type="term" value="F:kinase activity"/>
    <property type="evidence" value="ECO:0007669"/>
    <property type="project" value="InterPro"/>
</dbReference>
<feature type="domain" description="Fido" evidence="1">
    <location>
        <begin position="4"/>
        <end position="122"/>
    </location>
</feature>
<dbReference type="InterPro" id="IPR006440">
    <property type="entry name" value="Doc"/>
</dbReference>
<dbReference type="EMBL" id="PFSC01000106">
    <property type="protein sequence ID" value="PJC31686.1"/>
    <property type="molecule type" value="Genomic_DNA"/>
</dbReference>
<name>A0A2M8EYL5_9BACT</name>
<comment type="caution">
    <text evidence="2">The sequence shown here is derived from an EMBL/GenBank/DDBJ whole genome shotgun (WGS) entry which is preliminary data.</text>
</comment>
<organism evidence="2 3">
    <name type="scientific">Candidatus Roizmanbacteria bacterium CG_4_9_14_0_2_um_filter_39_13</name>
    <dbReference type="NCBI Taxonomy" id="1974839"/>
    <lineage>
        <taxon>Bacteria</taxon>
        <taxon>Candidatus Roizmaniibacteriota</taxon>
    </lineage>
</organism>
<dbReference type="Pfam" id="PF02661">
    <property type="entry name" value="Fic"/>
    <property type="match status" value="1"/>
</dbReference>
<dbReference type="PANTHER" id="PTHR39426:SF1">
    <property type="entry name" value="HOMOLOGY TO DEATH-ON-CURING PROTEIN OF PHAGE P1"/>
    <property type="match status" value="1"/>
</dbReference>
<reference evidence="3" key="1">
    <citation type="submission" date="2017-09" db="EMBL/GenBank/DDBJ databases">
        <title>Depth-based differentiation of microbial function through sediment-hosted aquifers and enrichment of novel symbionts in the deep terrestrial subsurface.</title>
        <authorList>
            <person name="Probst A.J."/>
            <person name="Ladd B."/>
            <person name="Jarett J.K."/>
            <person name="Geller-Mcgrath D.E."/>
            <person name="Sieber C.M.K."/>
            <person name="Emerson J.B."/>
            <person name="Anantharaman K."/>
            <person name="Thomas B.C."/>
            <person name="Malmstrom R."/>
            <person name="Stieglmeier M."/>
            <person name="Klingl A."/>
            <person name="Woyke T."/>
            <person name="Ryan C.M."/>
            <person name="Banfield J.F."/>
        </authorList>
    </citation>
    <scope>NUCLEOTIDE SEQUENCE [LARGE SCALE GENOMIC DNA]</scope>
</reference>
<dbReference type="InterPro" id="IPR003812">
    <property type="entry name" value="Fido"/>
</dbReference>
<dbReference type="Gene3D" id="1.20.120.1870">
    <property type="entry name" value="Fic/DOC protein, Fido domain"/>
    <property type="match status" value="1"/>
</dbReference>
<dbReference type="AlphaFoldDB" id="A0A2M8EYL5"/>
<dbReference type="PIRSF" id="PIRSF018297">
    <property type="entry name" value="Doc"/>
    <property type="match status" value="1"/>
</dbReference>
<dbReference type="Proteomes" id="UP000231383">
    <property type="component" value="Unassembled WGS sequence"/>
</dbReference>
<proteinExistence type="predicted"/>
<dbReference type="NCBIfam" id="TIGR01550">
    <property type="entry name" value="DOC_P1"/>
    <property type="match status" value="1"/>
</dbReference>
<dbReference type="InterPro" id="IPR053737">
    <property type="entry name" value="Type_II_TA_Toxin"/>
</dbReference>
<evidence type="ECO:0000313" key="2">
    <source>
        <dbReference type="EMBL" id="PJC31686.1"/>
    </source>
</evidence>
<evidence type="ECO:0000259" key="1">
    <source>
        <dbReference type="PROSITE" id="PS51459"/>
    </source>
</evidence>
<dbReference type="PANTHER" id="PTHR39426">
    <property type="entry name" value="HOMOLOGY TO DEATH-ON-CURING PROTEIN OF PHAGE P1"/>
    <property type="match status" value="1"/>
</dbReference>
<accession>A0A2M8EYL5</accession>
<sequence length="128" mass="14776">MRYIDIEEVYIIHERMLQIGGGREGMRDFTLLHSAVERPKATFGGNYLYGSIWTKAAALLHSLVNNHAFNDTNKRTGFFSTIRFLDLNGYQCIATNREVVVFTLTIDNEHESLEEIASWLKRHSKKIL</sequence>